<dbReference type="InterPro" id="IPR013128">
    <property type="entry name" value="Peptidase_C1A"/>
</dbReference>
<dbReference type="RefSeq" id="WP_309559974.1">
    <property type="nucleotide sequence ID" value="NZ_JAVJIU010000001.1"/>
</dbReference>
<organism evidence="4 5">
    <name type="scientific">Christiangramia sediminicola</name>
    <dbReference type="NCBI Taxonomy" id="3073267"/>
    <lineage>
        <taxon>Bacteria</taxon>
        <taxon>Pseudomonadati</taxon>
        <taxon>Bacteroidota</taxon>
        <taxon>Flavobacteriia</taxon>
        <taxon>Flavobacteriales</taxon>
        <taxon>Flavobacteriaceae</taxon>
        <taxon>Christiangramia</taxon>
    </lineage>
</organism>
<evidence type="ECO:0000256" key="2">
    <source>
        <dbReference type="SAM" id="MobiDB-lite"/>
    </source>
</evidence>
<dbReference type="SUPFAM" id="SSF54001">
    <property type="entry name" value="Cysteine proteinases"/>
    <property type="match status" value="1"/>
</dbReference>
<comment type="caution">
    <text evidence="4">The sequence shown here is derived from an EMBL/GenBank/DDBJ whole genome shotgun (WGS) entry which is preliminary data.</text>
</comment>
<evidence type="ECO:0000256" key="1">
    <source>
        <dbReference type="ARBA" id="ARBA00008455"/>
    </source>
</evidence>
<dbReference type="PANTHER" id="PTHR12411">
    <property type="entry name" value="CYSTEINE PROTEASE FAMILY C1-RELATED"/>
    <property type="match status" value="1"/>
</dbReference>
<dbReference type="InterPro" id="IPR000668">
    <property type="entry name" value="Peptidase_C1A_C"/>
</dbReference>
<keyword evidence="5" id="KW-1185">Reference proteome</keyword>
<dbReference type="InterPro" id="IPR038765">
    <property type="entry name" value="Papain-like_cys_pep_sf"/>
</dbReference>
<dbReference type="CDD" id="cd02619">
    <property type="entry name" value="Peptidase_C1"/>
    <property type="match status" value="1"/>
</dbReference>
<dbReference type="InterPro" id="IPR025660">
    <property type="entry name" value="Pept_his_AS"/>
</dbReference>
<gene>
    <name evidence="4" type="ORF">RE431_00365</name>
</gene>
<evidence type="ECO:0000313" key="4">
    <source>
        <dbReference type="EMBL" id="MDR5589072.1"/>
    </source>
</evidence>
<evidence type="ECO:0000313" key="5">
    <source>
        <dbReference type="Proteomes" id="UP001257234"/>
    </source>
</evidence>
<protein>
    <submittedName>
        <fullName evidence="4">C1 family peptidase</fullName>
    </submittedName>
</protein>
<accession>A0ABU1EL12</accession>
<feature type="compositionally biased region" description="Acidic residues" evidence="2">
    <location>
        <begin position="33"/>
        <end position="59"/>
    </location>
</feature>
<proteinExistence type="inferred from homology"/>
<dbReference type="PROSITE" id="PS51257">
    <property type="entry name" value="PROKAR_LIPOPROTEIN"/>
    <property type="match status" value="1"/>
</dbReference>
<dbReference type="SMART" id="SM00645">
    <property type="entry name" value="Pept_C1"/>
    <property type="match status" value="1"/>
</dbReference>
<dbReference type="PROSITE" id="PS00639">
    <property type="entry name" value="THIOL_PROTEASE_HIS"/>
    <property type="match status" value="1"/>
</dbReference>
<reference evidence="5" key="1">
    <citation type="submission" date="2023-07" db="EMBL/GenBank/DDBJ databases">
        <title>Christiangramia sp. SM2212., a novel bacterium of the family Flavobacteriaceae isolated from the sea sediment.</title>
        <authorList>
            <person name="Wang J."/>
            <person name="Zhang X."/>
        </authorList>
    </citation>
    <scope>NUCLEOTIDE SEQUENCE [LARGE SCALE GENOMIC DNA]</scope>
    <source>
        <strain evidence="5">SM2212</strain>
    </source>
</reference>
<dbReference type="Gene3D" id="3.90.70.10">
    <property type="entry name" value="Cysteine proteinases"/>
    <property type="match status" value="1"/>
</dbReference>
<evidence type="ECO:0000259" key="3">
    <source>
        <dbReference type="SMART" id="SM00645"/>
    </source>
</evidence>
<sequence length="329" mass="37383">MRKNYLLYFILFVFMSSCYQDRDDFLPDQIDDGGIVDDDMIDTGDDDNTDDDSEEEPDETNQFITDEGLVFYTGLECVGSGDYIIDRNNVLENLEIPETLADSLDLSQYLPPIGDQGKQGSCTAWAVSYYMKSFQEILENGLPIDSTNIKSPAYTYNQITQGNCEGTVIEDHLKILKQQGVSSIKAFPYDDNTCREQPEEEIMELAADAKISDYKSLSGENMVEEMKTLLTQQTPIIIAAVLTKQFAKKDSFNLSAYREHNVEYTNPSCHAMLVVGYNDRYEAFKVVNSWGKNWGDEGFVWIDYKAFENVLKEDEAFRVINSAVIAYDE</sequence>
<name>A0ABU1EL12_9FLAO</name>
<feature type="domain" description="Peptidase C1A papain C-terminal" evidence="3">
    <location>
        <begin position="100"/>
        <end position="320"/>
    </location>
</feature>
<feature type="region of interest" description="Disordered" evidence="2">
    <location>
        <begin position="33"/>
        <end position="60"/>
    </location>
</feature>
<comment type="similarity">
    <text evidence="1">Belongs to the peptidase C1 family.</text>
</comment>
<dbReference type="Pfam" id="PF00112">
    <property type="entry name" value="Peptidase_C1"/>
    <property type="match status" value="1"/>
</dbReference>
<dbReference type="Proteomes" id="UP001257234">
    <property type="component" value="Unassembled WGS sequence"/>
</dbReference>
<dbReference type="EMBL" id="JAVJIU010000001">
    <property type="protein sequence ID" value="MDR5589072.1"/>
    <property type="molecule type" value="Genomic_DNA"/>
</dbReference>